<evidence type="ECO:0000313" key="4">
    <source>
        <dbReference type="Proteomes" id="UP000176678"/>
    </source>
</evidence>
<dbReference type="CDD" id="cd10448">
    <property type="entry name" value="GIY-YIG_unchar_3"/>
    <property type="match status" value="1"/>
</dbReference>
<proteinExistence type="inferred from homology"/>
<dbReference type="PANTHER" id="PTHR34477:SF5">
    <property type="entry name" value="BSL5627 PROTEIN"/>
    <property type="match status" value="1"/>
</dbReference>
<dbReference type="Pfam" id="PF01541">
    <property type="entry name" value="GIY-YIG"/>
    <property type="match status" value="1"/>
</dbReference>
<evidence type="ECO:0000313" key="3">
    <source>
        <dbReference type="EMBL" id="OGL88649.1"/>
    </source>
</evidence>
<accession>A0A1F7VDQ8</accession>
<dbReference type="GO" id="GO:0004519">
    <property type="term" value="F:endonuclease activity"/>
    <property type="evidence" value="ECO:0007669"/>
    <property type="project" value="UniProtKB-KW"/>
</dbReference>
<dbReference type="PROSITE" id="PS50164">
    <property type="entry name" value="GIY_YIG"/>
    <property type="match status" value="1"/>
</dbReference>
<name>A0A1F7VDQ8_9BACT</name>
<keyword evidence="3" id="KW-0255">Endonuclease</keyword>
<protein>
    <submittedName>
        <fullName evidence="3">Endonuclease</fullName>
    </submittedName>
</protein>
<feature type="domain" description="GIY-YIG" evidence="2">
    <location>
        <begin position="3"/>
        <end position="79"/>
    </location>
</feature>
<comment type="similarity">
    <text evidence="1">Belongs to the UPF0213 family.</text>
</comment>
<organism evidence="3 4">
    <name type="scientific">Candidatus Uhrbacteria bacterium RIFCSPLOWO2_02_FULL_51_9</name>
    <dbReference type="NCBI Taxonomy" id="1802410"/>
    <lineage>
        <taxon>Bacteria</taxon>
        <taxon>Candidatus Uhriibacteriota</taxon>
    </lineage>
</organism>
<comment type="caution">
    <text evidence="3">The sequence shown here is derived from an EMBL/GenBank/DDBJ whole genome shotgun (WGS) entry which is preliminary data.</text>
</comment>
<gene>
    <name evidence="3" type="ORF">A3H75_00625</name>
</gene>
<dbReference type="SMART" id="SM00465">
    <property type="entry name" value="GIYc"/>
    <property type="match status" value="1"/>
</dbReference>
<keyword evidence="3" id="KW-0378">Hydrolase</keyword>
<evidence type="ECO:0000259" key="2">
    <source>
        <dbReference type="PROSITE" id="PS50164"/>
    </source>
</evidence>
<dbReference type="EMBL" id="MGES01000034">
    <property type="protein sequence ID" value="OGL88649.1"/>
    <property type="molecule type" value="Genomic_DNA"/>
</dbReference>
<dbReference type="InterPro" id="IPR035901">
    <property type="entry name" value="GIY-YIG_endonuc_sf"/>
</dbReference>
<dbReference type="STRING" id="1802410.A3H75_00625"/>
<dbReference type="Proteomes" id="UP000176678">
    <property type="component" value="Unassembled WGS sequence"/>
</dbReference>
<sequence length="96" mass="11774">MEKHFYVYILLNKLHTVSYIGVTSSLQKRLWQHHEKIVESFTQKYRINKLVYFETYDTPLEAIAREKQLKRWSRSKKIVLIKTINPTFRDLSEDWR</sequence>
<dbReference type="Gene3D" id="3.40.1440.10">
    <property type="entry name" value="GIY-YIG endonuclease"/>
    <property type="match status" value="1"/>
</dbReference>
<dbReference type="PANTHER" id="PTHR34477">
    <property type="entry name" value="UPF0213 PROTEIN YHBQ"/>
    <property type="match status" value="1"/>
</dbReference>
<dbReference type="InterPro" id="IPR050190">
    <property type="entry name" value="UPF0213_domain"/>
</dbReference>
<keyword evidence="3" id="KW-0540">Nuclease</keyword>
<evidence type="ECO:0000256" key="1">
    <source>
        <dbReference type="ARBA" id="ARBA00007435"/>
    </source>
</evidence>
<dbReference type="InterPro" id="IPR000305">
    <property type="entry name" value="GIY-YIG_endonuc"/>
</dbReference>
<dbReference type="AlphaFoldDB" id="A0A1F7VDQ8"/>
<dbReference type="SUPFAM" id="SSF82771">
    <property type="entry name" value="GIY-YIG endonuclease"/>
    <property type="match status" value="1"/>
</dbReference>
<reference evidence="3 4" key="1">
    <citation type="journal article" date="2016" name="Nat. Commun.">
        <title>Thousands of microbial genomes shed light on interconnected biogeochemical processes in an aquifer system.</title>
        <authorList>
            <person name="Anantharaman K."/>
            <person name="Brown C.T."/>
            <person name="Hug L.A."/>
            <person name="Sharon I."/>
            <person name="Castelle C.J."/>
            <person name="Probst A.J."/>
            <person name="Thomas B.C."/>
            <person name="Singh A."/>
            <person name="Wilkins M.J."/>
            <person name="Karaoz U."/>
            <person name="Brodie E.L."/>
            <person name="Williams K.H."/>
            <person name="Hubbard S.S."/>
            <person name="Banfield J.F."/>
        </authorList>
    </citation>
    <scope>NUCLEOTIDE SEQUENCE [LARGE SCALE GENOMIC DNA]</scope>
</reference>